<organism evidence="4 5">
    <name type="scientific">Monodelphis domestica</name>
    <name type="common">Gray short-tailed opossum</name>
    <dbReference type="NCBI Taxonomy" id="13616"/>
    <lineage>
        <taxon>Eukaryota</taxon>
        <taxon>Metazoa</taxon>
        <taxon>Chordata</taxon>
        <taxon>Craniata</taxon>
        <taxon>Vertebrata</taxon>
        <taxon>Euteleostomi</taxon>
        <taxon>Mammalia</taxon>
        <taxon>Metatheria</taxon>
        <taxon>Didelphimorphia</taxon>
        <taxon>Didelphidae</taxon>
        <taxon>Monodelphis</taxon>
    </lineage>
</organism>
<sequence>MAEAVAAATEEEEEVAGPRLPQLLETGRRLLGEVEDTSESTNSRFIQEKVKQGLESLDKASRMMAQLDLFSSNEDLEEISSTDLKYLMVPALQGALTLKQVNFSHRLEQVQSARAHFLNFLKQCQNYKVTKFELPLTHDNLLGRKVIDGTPGNQQSLVTMASHRQAKIERYKQKKELENKLASLETAVESGLADEEQVREYYLLHLRKWINISLEEIESIDQEIMILKARDSGKQASTSRIPSQGRPPTKPFILTRDTTQAKVFGSGYPSLATMTVNDWYEQRQKWDTRKNSTVNLRQDAEQDEEQETKSEEDEEDTLHRKRSWDDWKDTHQRGYGNRQNMG</sequence>
<evidence type="ECO:0000256" key="3">
    <source>
        <dbReference type="SAM" id="MobiDB-lite"/>
    </source>
</evidence>
<dbReference type="FunFam" id="1.25.40.540:FF:000003">
    <property type="entry name" value="Immunoglobulin (CD79A)-binding protein 1"/>
    <property type="match status" value="1"/>
</dbReference>
<dbReference type="CTD" id="3476"/>
<evidence type="ECO:0000313" key="4">
    <source>
        <dbReference type="Ensembl" id="ENSMODP00000005792.3"/>
    </source>
</evidence>
<proteinExistence type="inferred from homology"/>
<dbReference type="PANTHER" id="PTHR10933:SF9">
    <property type="entry name" value="IMMUNOGLOBULIN-BINDING PROTEIN 1"/>
    <property type="match status" value="1"/>
</dbReference>
<dbReference type="RefSeq" id="XP_007507680.1">
    <property type="nucleotide sequence ID" value="XM_007507618.3"/>
</dbReference>
<dbReference type="KEGG" id="mdo:100014310"/>
<reference evidence="4" key="3">
    <citation type="submission" date="2025-09" db="UniProtKB">
        <authorList>
            <consortium name="Ensembl"/>
        </authorList>
    </citation>
    <scope>IDENTIFICATION</scope>
</reference>
<dbReference type="Ensembl" id="ENSMODT00000005915.3">
    <property type="protein sequence ID" value="ENSMODP00000005792.3"/>
    <property type="gene ID" value="ENSMODG00000004701.3"/>
</dbReference>
<keyword evidence="2" id="KW-0175">Coiled coil</keyword>
<dbReference type="HOGENOM" id="CLU_041824_1_0_1"/>
<feature type="coiled-coil region" evidence="2">
    <location>
        <begin position="167"/>
        <end position="194"/>
    </location>
</feature>
<dbReference type="FunCoup" id="F6TQ76">
    <property type="interactions" value="1221"/>
</dbReference>
<evidence type="ECO:0000313" key="5">
    <source>
        <dbReference type="Proteomes" id="UP000002280"/>
    </source>
</evidence>
<dbReference type="InterPro" id="IPR038511">
    <property type="entry name" value="TAP42/TAP46-like_sf"/>
</dbReference>
<evidence type="ECO:0000256" key="1">
    <source>
        <dbReference type="ARBA" id="ARBA00034730"/>
    </source>
</evidence>
<dbReference type="GO" id="GO:0005829">
    <property type="term" value="C:cytosol"/>
    <property type="evidence" value="ECO:0000318"/>
    <property type="project" value="GO_Central"/>
</dbReference>
<name>F6TQ76_MONDO</name>
<dbReference type="GeneID" id="100014310"/>
<feature type="region of interest" description="Disordered" evidence="3">
    <location>
        <begin position="231"/>
        <end position="252"/>
    </location>
</feature>
<reference evidence="4" key="2">
    <citation type="submission" date="2025-08" db="UniProtKB">
        <authorList>
            <consortium name="Ensembl"/>
        </authorList>
    </citation>
    <scope>IDENTIFICATION</scope>
</reference>
<dbReference type="GeneTree" id="ENSGT00390000002414"/>
<dbReference type="Gene3D" id="1.25.40.540">
    <property type="entry name" value="TAP42-like family"/>
    <property type="match status" value="1"/>
</dbReference>
<dbReference type="GO" id="GO:0009966">
    <property type="term" value="P:regulation of signal transduction"/>
    <property type="evidence" value="ECO:0007669"/>
    <property type="project" value="InterPro"/>
</dbReference>
<dbReference type="GO" id="GO:0051721">
    <property type="term" value="F:protein phosphatase 2A binding"/>
    <property type="evidence" value="ECO:0000318"/>
    <property type="project" value="GO_Central"/>
</dbReference>
<dbReference type="Pfam" id="PF04177">
    <property type="entry name" value="TAP42"/>
    <property type="match status" value="1"/>
</dbReference>
<dbReference type="OrthoDB" id="10261753at2759"/>
<feature type="compositionally biased region" description="Acidic residues" evidence="3">
    <location>
        <begin position="301"/>
        <end position="316"/>
    </location>
</feature>
<dbReference type="OMA" id="EYELCEA"/>
<dbReference type="InParanoid" id="F6TQ76"/>
<keyword evidence="5" id="KW-1185">Reference proteome</keyword>
<feature type="region of interest" description="Disordered" evidence="3">
    <location>
        <begin position="291"/>
        <end position="342"/>
    </location>
</feature>
<feature type="compositionally biased region" description="Basic and acidic residues" evidence="3">
    <location>
        <begin position="323"/>
        <end position="332"/>
    </location>
</feature>
<comment type="similarity">
    <text evidence="1">Belongs to the IGBP1/TAP42 family.</text>
</comment>
<accession>F6TQ76</accession>
<evidence type="ECO:0000256" key="2">
    <source>
        <dbReference type="SAM" id="Coils"/>
    </source>
</evidence>
<reference evidence="4 5" key="1">
    <citation type="journal article" date="2007" name="Nature">
        <title>Genome of the marsupial Monodelphis domestica reveals innovation in non-coding sequences.</title>
        <authorList>
            <person name="Mikkelsen T.S."/>
            <person name="Wakefield M.J."/>
            <person name="Aken B."/>
            <person name="Amemiya C.T."/>
            <person name="Chang J.L."/>
            <person name="Duke S."/>
            <person name="Garber M."/>
            <person name="Gentles A.J."/>
            <person name="Goodstadt L."/>
            <person name="Heger A."/>
            <person name="Jurka J."/>
            <person name="Kamal M."/>
            <person name="Mauceli E."/>
            <person name="Searle S.M."/>
            <person name="Sharpe T."/>
            <person name="Baker M.L."/>
            <person name="Batzer M.A."/>
            <person name="Benos P.V."/>
            <person name="Belov K."/>
            <person name="Clamp M."/>
            <person name="Cook A."/>
            <person name="Cuff J."/>
            <person name="Das R."/>
            <person name="Davidow L."/>
            <person name="Deakin J.E."/>
            <person name="Fazzari M.J."/>
            <person name="Glass J.L."/>
            <person name="Grabherr M."/>
            <person name="Greally J.M."/>
            <person name="Gu W."/>
            <person name="Hore T.A."/>
            <person name="Huttley G.A."/>
            <person name="Kleber M."/>
            <person name="Jirtle R.L."/>
            <person name="Koina E."/>
            <person name="Lee J.T."/>
            <person name="Mahony S."/>
            <person name="Marra M.A."/>
            <person name="Miller R.D."/>
            <person name="Nicholls R.D."/>
            <person name="Oda M."/>
            <person name="Papenfuss A.T."/>
            <person name="Parra Z.E."/>
            <person name="Pollock D.D."/>
            <person name="Ray D.A."/>
            <person name="Schein J.E."/>
            <person name="Speed T.P."/>
            <person name="Thompson K."/>
            <person name="VandeBerg J.L."/>
            <person name="Wade C.M."/>
            <person name="Walker J.A."/>
            <person name="Waters P.D."/>
            <person name="Webber C."/>
            <person name="Weidman J.R."/>
            <person name="Xie X."/>
            <person name="Zody M.C."/>
            <person name="Baldwin J."/>
            <person name="Abdouelleil A."/>
            <person name="Abdulkadir J."/>
            <person name="Abebe A."/>
            <person name="Abera B."/>
            <person name="Abreu J."/>
            <person name="Acer S.C."/>
            <person name="Aftuck L."/>
            <person name="Alexander A."/>
            <person name="An P."/>
            <person name="Anderson E."/>
            <person name="Anderson S."/>
            <person name="Arachi H."/>
            <person name="Azer M."/>
            <person name="Bachantsang P."/>
            <person name="Barry A."/>
            <person name="Bayul T."/>
            <person name="Berlin A."/>
            <person name="Bessette D."/>
            <person name="Bloom T."/>
            <person name="Bloom T."/>
            <person name="Boguslavskiy L."/>
            <person name="Bonnet C."/>
            <person name="Boukhgalter B."/>
            <person name="Bourzgui I."/>
            <person name="Brown A."/>
            <person name="Cahill P."/>
            <person name="Channer S."/>
            <person name="Cheshatsang Y."/>
            <person name="Chuda L."/>
            <person name="Citroen M."/>
            <person name="Collymore A."/>
            <person name="Cooke P."/>
            <person name="Costello M."/>
            <person name="D'Aco K."/>
            <person name="Daza R."/>
            <person name="De Haan G."/>
            <person name="DeGray S."/>
            <person name="DeMaso C."/>
            <person name="Dhargay N."/>
            <person name="Dooley K."/>
            <person name="Dooley E."/>
            <person name="Doricent M."/>
            <person name="Dorje P."/>
            <person name="Dorjee K."/>
            <person name="Dupes A."/>
            <person name="Elong R."/>
            <person name="Falk J."/>
            <person name="Farina A."/>
            <person name="Faro S."/>
            <person name="Ferguson D."/>
            <person name="Fisher S."/>
            <person name="Foley C.D."/>
            <person name="Franke A."/>
            <person name="Friedrich D."/>
            <person name="Gadbois L."/>
            <person name="Gearin G."/>
            <person name="Gearin C.R."/>
            <person name="Giannoukos G."/>
            <person name="Goode T."/>
            <person name="Graham J."/>
            <person name="Grandbois E."/>
            <person name="Grewal S."/>
            <person name="Gyaltsen K."/>
            <person name="Hafez N."/>
            <person name="Hagos B."/>
            <person name="Hall J."/>
            <person name="Henson C."/>
            <person name="Hollinger A."/>
            <person name="Honan T."/>
            <person name="Huard M.D."/>
            <person name="Hughes L."/>
            <person name="Hurhula B."/>
            <person name="Husby M.E."/>
            <person name="Kamat A."/>
            <person name="Kanga B."/>
            <person name="Kashin S."/>
            <person name="Khazanovich D."/>
            <person name="Kisner P."/>
            <person name="Lance K."/>
            <person name="Lara M."/>
            <person name="Lee W."/>
            <person name="Lennon N."/>
            <person name="Letendre F."/>
            <person name="LeVine R."/>
            <person name="Lipovsky A."/>
            <person name="Liu X."/>
            <person name="Liu J."/>
            <person name="Liu S."/>
            <person name="Lokyitsang T."/>
            <person name="Lokyitsang Y."/>
            <person name="Lubonja R."/>
            <person name="Lui A."/>
            <person name="MacDonald P."/>
            <person name="Magnisalis V."/>
            <person name="Maru K."/>
            <person name="Matthews C."/>
            <person name="McCusker W."/>
            <person name="McDonough S."/>
            <person name="Mehta T."/>
            <person name="Meldrim J."/>
            <person name="Meneus L."/>
            <person name="Mihai O."/>
            <person name="Mihalev A."/>
            <person name="Mihova T."/>
            <person name="Mittelman R."/>
            <person name="Mlenga V."/>
            <person name="Montmayeur A."/>
            <person name="Mulrain L."/>
            <person name="Navidi A."/>
            <person name="Naylor J."/>
            <person name="Negash T."/>
            <person name="Nguyen T."/>
            <person name="Nguyen N."/>
            <person name="Nicol R."/>
            <person name="Norbu C."/>
            <person name="Norbu N."/>
            <person name="Novod N."/>
            <person name="O'Neill B."/>
            <person name="Osman S."/>
            <person name="Markiewicz E."/>
            <person name="Oyono O.L."/>
            <person name="Patti C."/>
            <person name="Phunkhang P."/>
            <person name="Pierre F."/>
            <person name="Priest M."/>
            <person name="Raghuraman S."/>
            <person name="Rege F."/>
            <person name="Reyes R."/>
            <person name="Rise C."/>
            <person name="Rogov P."/>
            <person name="Ross K."/>
            <person name="Ryan E."/>
            <person name="Settipalli S."/>
            <person name="Shea T."/>
            <person name="Sherpa N."/>
            <person name="Shi L."/>
            <person name="Shih D."/>
            <person name="Sparrow T."/>
            <person name="Spaulding J."/>
            <person name="Stalker J."/>
            <person name="Stange-Thomann N."/>
            <person name="Stavropoulos S."/>
            <person name="Stone C."/>
            <person name="Strader C."/>
            <person name="Tesfaye S."/>
            <person name="Thomson T."/>
            <person name="Thoulutsang Y."/>
            <person name="Thoulutsang D."/>
            <person name="Topham K."/>
            <person name="Topping I."/>
            <person name="Tsamla T."/>
            <person name="Vassiliev H."/>
            <person name="Vo A."/>
            <person name="Wangchuk T."/>
            <person name="Wangdi T."/>
            <person name="Weiand M."/>
            <person name="Wilkinson J."/>
            <person name="Wilson A."/>
            <person name="Yadav S."/>
            <person name="Young G."/>
            <person name="Yu Q."/>
            <person name="Zembek L."/>
            <person name="Zhong D."/>
            <person name="Zimmer A."/>
            <person name="Zwirko Z."/>
            <person name="Jaffe D.B."/>
            <person name="Alvarez P."/>
            <person name="Brockman W."/>
            <person name="Butler J."/>
            <person name="Chin C."/>
            <person name="Gnerre S."/>
            <person name="MacCallum I."/>
            <person name="Graves J.A."/>
            <person name="Ponting C.P."/>
            <person name="Breen M."/>
            <person name="Samollow P.B."/>
            <person name="Lander E.S."/>
            <person name="Lindblad-Toh K."/>
        </authorList>
    </citation>
    <scope>NUCLEOTIDE SEQUENCE [LARGE SCALE GENOMIC DNA]</scope>
</reference>
<protein>
    <submittedName>
        <fullName evidence="4">Immunoglobulin binding protein 1</fullName>
    </submittedName>
</protein>
<dbReference type="AlphaFoldDB" id="F6TQ76"/>
<dbReference type="eggNOG" id="KOG2830">
    <property type="taxonomic scope" value="Eukaryota"/>
</dbReference>
<dbReference type="InterPro" id="IPR007304">
    <property type="entry name" value="TAP46-like"/>
</dbReference>
<gene>
    <name evidence="4" type="primary">IGBP1</name>
</gene>
<dbReference type="GO" id="GO:0035303">
    <property type="term" value="P:regulation of dephosphorylation"/>
    <property type="evidence" value="ECO:0000318"/>
    <property type="project" value="GO_Central"/>
</dbReference>
<dbReference type="PANTHER" id="PTHR10933">
    <property type="entry name" value="IMMUNOGLOBULIN-BINDING PROTEIN 1"/>
    <property type="match status" value="1"/>
</dbReference>
<dbReference type="Proteomes" id="UP000002280">
    <property type="component" value="Chromosome X"/>
</dbReference>
<dbReference type="Bgee" id="ENSMODG00000004701">
    <property type="expression patterns" value="Expressed in cerebellum and 19 other cell types or tissues"/>
</dbReference>
<dbReference type="STRING" id="13616.ENSMODP00000005792"/>